<gene>
    <name evidence="1" type="ORF">BFV95_4452</name>
</gene>
<dbReference type="Proteomes" id="UP000095392">
    <property type="component" value="Unassembled WGS sequence"/>
</dbReference>
<dbReference type="AlphaFoldDB" id="A0AB36FPD4"/>
<proteinExistence type="predicted"/>
<accession>A0AB36FPD4</accession>
<reference evidence="1 2" key="1">
    <citation type="submission" date="2016-09" db="EMBL/GenBank/DDBJ databases">
        <title>Draft Genome Sequence of four Alteromonas macleodii strains isolated from copper coupons and grown long-term at elevated copper levels.</title>
        <authorList>
            <person name="Cusick K."/>
            <person name="Dale J."/>
            <person name="Little B."/>
            <person name="Biffinger J."/>
        </authorList>
    </citation>
    <scope>NUCLEOTIDE SEQUENCE [LARGE SCALE GENOMIC DNA]</scope>
    <source>
        <strain evidence="1 2">KCP01</strain>
    </source>
</reference>
<dbReference type="EMBL" id="MIPY01000052">
    <property type="protein sequence ID" value="OES25241.1"/>
    <property type="molecule type" value="Genomic_DNA"/>
</dbReference>
<organism evidence="1 2">
    <name type="scientific">Alteromonas macleodii</name>
    <name type="common">Pseudoalteromonas macleodii</name>
    <dbReference type="NCBI Taxonomy" id="28108"/>
    <lineage>
        <taxon>Bacteria</taxon>
        <taxon>Pseudomonadati</taxon>
        <taxon>Pseudomonadota</taxon>
        <taxon>Gammaproteobacteria</taxon>
        <taxon>Alteromonadales</taxon>
        <taxon>Alteromonadaceae</taxon>
        <taxon>Alteromonas/Salinimonas group</taxon>
        <taxon>Alteromonas</taxon>
    </lineage>
</organism>
<comment type="caution">
    <text evidence="1">The sequence shown here is derived from an EMBL/GenBank/DDBJ whole genome shotgun (WGS) entry which is preliminary data.</text>
</comment>
<keyword evidence="2" id="KW-1185">Reference proteome</keyword>
<protein>
    <submittedName>
        <fullName evidence="1">Uncharacterized protein</fullName>
    </submittedName>
</protein>
<sequence>MSGIVIMNKELTTNNTLEAERCGARERKYIFSNFHLTPP</sequence>
<evidence type="ECO:0000313" key="1">
    <source>
        <dbReference type="EMBL" id="OES25241.1"/>
    </source>
</evidence>
<name>A0AB36FPD4_ALTMA</name>
<evidence type="ECO:0000313" key="2">
    <source>
        <dbReference type="Proteomes" id="UP000095392"/>
    </source>
</evidence>